<proteinExistence type="predicted"/>
<dbReference type="Gene3D" id="2.40.50.180">
    <property type="entry name" value="CheA-289, Domain 4"/>
    <property type="match status" value="1"/>
</dbReference>
<evidence type="ECO:0000256" key="2">
    <source>
        <dbReference type="ARBA" id="ARBA00021483"/>
    </source>
</evidence>
<protein>
    <recommendedName>
        <fullName evidence="2">Chemotaxis protein CheW</fullName>
    </recommendedName>
</protein>
<dbReference type="InterPro" id="IPR039315">
    <property type="entry name" value="CheW"/>
</dbReference>
<name>A0ABS8G891_9ALTE</name>
<comment type="subcellular location">
    <subcellularLocation>
        <location evidence="1">Cytoplasm</location>
    </subcellularLocation>
</comment>
<dbReference type="SUPFAM" id="SSF50341">
    <property type="entry name" value="CheW-like"/>
    <property type="match status" value="1"/>
</dbReference>
<comment type="caution">
    <text evidence="5">The sequence shown here is derived from an EMBL/GenBank/DDBJ whole genome shotgun (WGS) entry which is preliminary data.</text>
</comment>
<dbReference type="PANTHER" id="PTHR22617:SF45">
    <property type="entry name" value="CHEMOTAXIS PROTEIN CHEW"/>
    <property type="match status" value="1"/>
</dbReference>
<dbReference type="PANTHER" id="PTHR22617">
    <property type="entry name" value="CHEMOTAXIS SENSOR HISTIDINE KINASE-RELATED"/>
    <property type="match status" value="1"/>
</dbReference>
<accession>A0ABS8G891</accession>
<feature type="domain" description="CheW-like" evidence="4">
    <location>
        <begin position="20"/>
        <end position="164"/>
    </location>
</feature>
<keyword evidence="6" id="KW-1185">Reference proteome</keyword>
<evidence type="ECO:0000256" key="3">
    <source>
        <dbReference type="ARBA" id="ARBA00022490"/>
    </source>
</evidence>
<evidence type="ECO:0000313" key="5">
    <source>
        <dbReference type="EMBL" id="MCC2616035.1"/>
    </source>
</evidence>
<sequence>MGDAKEMAVLDEEPTGGSDVREWLSFRLGKLDYAVDILRVLEIRVWESTTRIPYSSPFVQGLINLRGAIVPVIDLRLRLGLSAKQPDGETVILVLNVEHPQGSRTLAMIVDQIQDVIEVSGSDVRSADRFNLNINERFVYGLMDVNSNMTVLLDIDTVLDVDDSERHAS</sequence>
<keyword evidence="3" id="KW-0963">Cytoplasm</keyword>
<evidence type="ECO:0000256" key="1">
    <source>
        <dbReference type="ARBA" id="ARBA00004496"/>
    </source>
</evidence>
<evidence type="ECO:0000259" key="4">
    <source>
        <dbReference type="PROSITE" id="PS50851"/>
    </source>
</evidence>
<dbReference type="SMART" id="SM00260">
    <property type="entry name" value="CheW"/>
    <property type="match status" value="1"/>
</dbReference>
<dbReference type="RefSeq" id="WP_229158613.1">
    <property type="nucleotide sequence ID" value="NZ_JAJEWP010000001.1"/>
</dbReference>
<gene>
    <name evidence="5" type="ORF">LJ739_07265</name>
</gene>
<evidence type="ECO:0000313" key="6">
    <source>
        <dbReference type="Proteomes" id="UP001520878"/>
    </source>
</evidence>
<dbReference type="Pfam" id="PF01584">
    <property type="entry name" value="CheW"/>
    <property type="match status" value="1"/>
</dbReference>
<dbReference type="InterPro" id="IPR002545">
    <property type="entry name" value="CheW-lke_dom"/>
</dbReference>
<reference evidence="5 6" key="1">
    <citation type="submission" date="2021-10" db="EMBL/GenBank/DDBJ databases">
        <title>Draft genome of Aestuariibacter halophilus JC2043.</title>
        <authorList>
            <person name="Emsley S.A."/>
            <person name="Pfannmuller K.M."/>
            <person name="Ushijima B."/>
            <person name="Saw J.H."/>
            <person name="Videau P."/>
        </authorList>
    </citation>
    <scope>NUCLEOTIDE SEQUENCE [LARGE SCALE GENOMIC DNA]</scope>
    <source>
        <strain evidence="5 6">JC2043</strain>
    </source>
</reference>
<dbReference type="Proteomes" id="UP001520878">
    <property type="component" value="Unassembled WGS sequence"/>
</dbReference>
<dbReference type="EMBL" id="JAJEWP010000001">
    <property type="protein sequence ID" value="MCC2616035.1"/>
    <property type="molecule type" value="Genomic_DNA"/>
</dbReference>
<organism evidence="5 6">
    <name type="scientific">Fluctibacter halophilus</name>
    <dbReference type="NCBI Taxonomy" id="226011"/>
    <lineage>
        <taxon>Bacteria</taxon>
        <taxon>Pseudomonadati</taxon>
        <taxon>Pseudomonadota</taxon>
        <taxon>Gammaproteobacteria</taxon>
        <taxon>Alteromonadales</taxon>
        <taxon>Alteromonadaceae</taxon>
        <taxon>Fluctibacter</taxon>
    </lineage>
</organism>
<dbReference type="InterPro" id="IPR036061">
    <property type="entry name" value="CheW-like_dom_sf"/>
</dbReference>
<dbReference type="Gene3D" id="2.30.30.40">
    <property type="entry name" value="SH3 Domains"/>
    <property type="match status" value="1"/>
</dbReference>
<dbReference type="PROSITE" id="PS50851">
    <property type="entry name" value="CHEW"/>
    <property type="match status" value="1"/>
</dbReference>